<organism evidence="3 4">
    <name type="scientific">Argiope bruennichi</name>
    <name type="common">Wasp spider</name>
    <name type="synonym">Aranea bruennichi</name>
    <dbReference type="NCBI Taxonomy" id="94029"/>
    <lineage>
        <taxon>Eukaryota</taxon>
        <taxon>Metazoa</taxon>
        <taxon>Ecdysozoa</taxon>
        <taxon>Arthropoda</taxon>
        <taxon>Chelicerata</taxon>
        <taxon>Arachnida</taxon>
        <taxon>Araneae</taxon>
        <taxon>Araneomorphae</taxon>
        <taxon>Entelegynae</taxon>
        <taxon>Araneoidea</taxon>
        <taxon>Araneidae</taxon>
        <taxon>Argiope</taxon>
    </lineage>
</organism>
<dbReference type="AlphaFoldDB" id="A0A8T0E3J6"/>
<dbReference type="EMBL" id="JABXBU010002231">
    <property type="protein sequence ID" value="KAF8763844.1"/>
    <property type="molecule type" value="Genomic_DNA"/>
</dbReference>
<dbReference type="PROSITE" id="PS50994">
    <property type="entry name" value="INTEGRASE"/>
    <property type="match status" value="1"/>
</dbReference>
<accession>A0A8T0E3J6</accession>
<protein>
    <submittedName>
        <fullName evidence="3">Transposon Tf2-11 polyprotein like</fullName>
    </submittedName>
</protein>
<dbReference type="Proteomes" id="UP000807504">
    <property type="component" value="Unassembled WGS sequence"/>
</dbReference>
<feature type="domain" description="Integrase catalytic" evidence="2">
    <location>
        <begin position="48"/>
        <end position="180"/>
    </location>
</feature>
<feature type="chain" id="PRO_5035883644" evidence="1">
    <location>
        <begin position="20"/>
        <end position="180"/>
    </location>
</feature>
<keyword evidence="1" id="KW-0732">Signal</keyword>
<dbReference type="PANTHER" id="PTHR37984">
    <property type="entry name" value="PROTEIN CBG26694"/>
    <property type="match status" value="1"/>
</dbReference>
<dbReference type="InterPro" id="IPR001584">
    <property type="entry name" value="Integrase_cat-core"/>
</dbReference>
<gene>
    <name evidence="3" type="ORF">HNY73_021979</name>
</gene>
<dbReference type="InterPro" id="IPR036397">
    <property type="entry name" value="RNaseH_sf"/>
</dbReference>
<feature type="signal peptide" evidence="1">
    <location>
        <begin position="1"/>
        <end position="19"/>
    </location>
</feature>
<reference evidence="3" key="1">
    <citation type="journal article" date="2020" name="bioRxiv">
        <title>Chromosome-level reference genome of the European wasp spider Argiope bruennichi: a resource for studies on range expansion and evolutionary adaptation.</title>
        <authorList>
            <person name="Sheffer M.M."/>
            <person name="Hoppe A."/>
            <person name="Krehenwinkel H."/>
            <person name="Uhl G."/>
            <person name="Kuss A.W."/>
            <person name="Jensen L."/>
            <person name="Jensen C."/>
            <person name="Gillespie R.G."/>
            <person name="Hoff K.J."/>
            <person name="Prost S."/>
        </authorList>
    </citation>
    <scope>NUCLEOTIDE SEQUENCE</scope>
</reference>
<evidence type="ECO:0000259" key="2">
    <source>
        <dbReference type="PROSITE" id="PS50994"/>
    </source>
</evidence>
<keyword evidence="4" id="KW-1185">Reference proteome</keyword>
<proteinExistence type="predicted"/>
<sequence>MRFSILNIILIQYYHLLYGADCKTCVRSCHKCQIVNANAYGLLQQLPISTTPREIVSADHIIRLLQTKAENTNMFVQIDQVTRYAIATPSASLAAYTVTDALCNNIILRYGSPSMYITNRTAFTARHTQRGLQKYGITQSMTPPHSPQANSIVERANGIIVSTLKKNHRQKFREMGLITA</sequence>
<reference evidence="3" key="2">
    <citation type="submission" date="2020-06" db="EMBL/GenBank/DDBJ databases">
        <authorList>
            <person name="Sheffer M."/>
        </authorList>
    </citation>
    <scope>NUCLEOTIDE SEQUENCE</scope>
</reference>
<dbReference type="InterPro" id="IPR050951">
    <property type="entry name" value="Retrovirus_Pol_polyprotein"/>
</dbReference>
<comment type="caution">
    <text evidence="3">The sequence shown here is derived from an EMBL/GenBank/DDBJ whole genome shotgun (WGS) entry which is preliminary data.</text>
</comment>
<dbReference type="InterPro" id="IPR012337">
    <property type="entry name" value="RNaseH-like_sf"/>
</dbReference>
<dbReference type="PANTHER" id="PTHR37984:SF5">
    <property type="entry name" value="PROTEIN NYNRIN-LIKE"/>
    <property type="match status" value="1"/>
</dbReference>
<dbReference type="GO" id="GO:0003676">
    <property type="term" value="F:nucleic acid binding"/>
    <property type="evidence" value="ECO:0007669"/>
    <property type="project" value="InterPro"/>
</dbReference>
<evidence type="ECO:0000256" key="1">
    <source>
        <dbReference type="SAM" id="SignalP"/>
    </source>
</evidence>
<dbReference type="GO" id="GO:0015074">
    <property type="term" value="P:DNA integration"/>
    <property type="evidence" value="ECO:0007669"/>
    <property type="project" value="InterPro"/>
</dbReference>
<evidence type="ECO:0000313" key="4">
    <source>
        <dbReference type="Proteomes" id="UP000807504"/>
    </source>
</evidence>
<name>A0A8T0E3J6_ARGBR</name>
<evidence type="ECO:0000313" key="3">
    <source>
        <dbReference type="EMBL" id="KAF8763844.1"/>
    </source>
</evidence>
<dbReference type="Gene3D" id="3.30.420.10">
    <property type="entry name" value="Ribonuclease H-like superfamily/Ribonuclease H"/>
    <property type="match status" value="1"/>
</dbReference>
<dbReference type="SUPFAM" id="SSF53098">
    <property type="entry name" value="Ribonuclease H-like"/>
    <property type="match status" value="1"/>
</dbReference>